<keyword evidence="2" id="KW-1185">Reference proteome</keyword>
<comment type="caution">
    <text evidence="1">The sequence shown here is derived from an EMBL/GenBank/DDBJ whole genome shotgun (WGS) entry which is preliminary data.</text>
</comment>
<proteinExistence type="predicted"/>
<gene>
    <name evidence="1" type="ORF">E2C01_015760</name>
</gene>
<organism evidence="1 2">
    <name type="scientific">Portunus trituberculatus</name>
    <name type="common">Swimming crab</name>
    <name type="synonym">Neptunus trituberculatus</name>
    <dbReference type="NCBI Taxonomy" id="210409"/>
    <lineage>
        <taxon>Eukaryota</taxon>
        <taxon>Metazoa</taxon>
        <taxon>Ecdysozoa</taxon>
        <taxon>Arthropoda</taxon>
        <taxon>Crustacea</taxon>
        <taxon>Multicrustacea</taxon>
        <taxon>Malacostraca</taxon>
        <taxon>Eumalacostraca</taxon>
        <taxon>Eucarida</taxon>
        <taxon>Decapoda</taxon>
        <taxon>Pleocyemata</taxon>
        <taxon>Brachyura</taxon>
        <taxon>Eubrachyura</taxon>
        <taxon>Portunoidea</taxon>
        <taxon>Portunidae</taxon>
        <taxon>Portuninae</taxon>
        <taxon>Portunus</taxon>
    </lineage>
</organism>
<reference evidence="1 2" key="1">
    <citation type="submission" date="2019-05" db="EMBL/GenBank/DDBJ databases">
        <title>Another draft genome of Portunus trituberculatus and its Hox gene families provides insights of decapod evolution.</title>
        <authorList>
            <person name="Jeong J.-H."/>
            <person name="Song I."/>
            <person name="Kim S."/>
            <person name="Choi T."/>
            <person name="Kim D."/>
            <person name="Ryu S."/>
            <person name="Kim W."/>
        </authorList>
    </citation>
    <scope>NUCLEOTIDE SEQUENCE [LARGE SCALE GENOMIC DNA]</scope>
    <source>
        <tissue evidence="1">Muscle</tissue>
    </source>
</reference>
<name>A0A5B7DNV1_PORTR</name>
<sequence>MAILAIWSRTEGDPIVESMGLKIQYNTRSLSFIVASLSRTPLVICTPPTSIASEEMEIFKVMPINSLRLSAGLFDMWGGLHGTCGFIR</sequence>
<evidence type="ECO:0000313" key="1">
    <source>
        <dbReference type="EMBL" id="MPC22739.1"/>
    </source>
</evidence>
<accession>A0A5B7DNV1</accession>
<dbReference type="EMBL" id="VSRR010001119">
    <property type="protein sequence ID" value="MPC22739.1"/>
    <property type="molecule type" value="Genomic_DNA"/>
</dbReference>
<dbReference type="AlphaFoldDB" id="A0A5B7DNV1"/>
<protein>
    <submittedName>
        <fullName evidence="1">Uncharacterized protein</fullName>
    </submittedName>
</protein>
<dbReference type="Proteomes" id="UP000324222">
    <property type="component" value="Unassembled WGS sequence"/>
</dbReference>
<evidence type="ECO:0000313" key="2">
    <source>
        <dbReference type="Proteomes" id="UP000324222"/>
    </source>
</evidence>